<evidence type="ECO:0000259" key="4">
    <source>
        <dbReference type="PROSITE" id="PS01124"/>
    </source>
</evidence>
<dbReference type="InterPro" id="IPR046532">
    <property type="entry name" value="DUF6597"/>
</dbReference>
<dbReference type="PANTHER" id="PTHR46796:SF13">
    <property type="entry name" value="HTH-TYPE TRANSCRIPTIONAL ACTIVATOR RHAS"/>
    <property type="match status" value="1"/>
</dbReference>
<proteinExistence type="predicted"/>
<evidence type="ECO:0000256" key="2">
    <source>
        <dbReference type="ARBA" id="ARBA00023125"/>
    </source>
</evidence>
<dbReference type="Pfam" id="PF20240">
    <property type="entry name" value="DUF6597"/>
    <property type="match status" value="1"/>
</dbReference>
<gene>
    <name evidence="5" type="primary">M1_5481</name>
    <name evidence="5" type="ORF">NCTC10343_05524</name>
</gene>
<accession>A0A378Y662</accession>
<evidence type="ECO:0000313" key="5">
    <source>
        <dbReference type="EMBL" id="SUA72564.1"/>
    </source>
</evidence>
<dbReference type="GO" id="GO:0003700">
    <property type="term" value="F:DNA-binding transcription factor activity"/>
    <property type="evidence" value="ECO:0007669"/>
    <property type="project" value="InterPro"/>
</dbReference>
<dbReference type="AlphaFoldDB" id="A0A378Y662"/>
<organism evidence="5 6">
    <name type="scientific">Paenibacillus polymyxa</name>
    <name type="common">Bacillus polymyxa</name>
    <dbReference type="NCBI Taxonomy" id="1406"/>
    <lineage>
        <taxon>Bacteria</taxon>
        <taxon>Bacillati</taxon>
        <taxon>Bacillota</taxon>
        <taxon>Bacilli</taxon>
        <taxon>Bacillales</taxon>
        <taxon>Paenibacillaceae</taxon>
        <taxon>Paenibacillus</taxon>
    </lineage>
</organism>
<dbReference type="GeneID" id="93348815"/>
<dbReference type="InterPro" id="IPR050204">
    <property type="entry name" value="AraC_XylS_family_regulators"/>
</dbReference>
<keyword evidence="1" id="KW-0805">Transcription regulation</keyword>
<dbReference type="GO" id="GO:0043565">
    <property type="term" value="F:sequence-specific DNA binding"/>
    <property type="evidence" value="ECO:0007669"/>
    <property type="project" value="InterPro"/>
</dbReference>
<dbReference type="Gene3D" id="1.10.10.60">
    <property type="entry name" value="Homeodomain-like"/>
    <property type="match status" value="1"/>
</dbReference>
<evidence type="ECO:0000256" key="3">
    <source>
        <dbReference type="ARBA" id="ARBA00023163"/>
    </source>
</evidence>
<evidence type="ECO:0000313" key="6">
    <source>
        <dbReference type="Proteomes" id="UP000254400"/>
    </source>
</evidence>
<keyword evidence="3" id="KW-0804">Transcription</keyword>
<name>A0A378Y662_PAEPO</name>
<sequence>MDPLLHSLFRPLQVNGSDPYTYYIEQKPTAALRAYVACYWESRPATREVSERNMTVSDRGEASLGWLEEEEAVDRVLPDGCTDILLEYDPVSKRQELSYCGTFTNPFVSTRQAGSETRIFAVRFFPGGAHYFHGMPTHLFTGSNYRLEDIWPENVEIIGERILEARDFNERVRIMDQYLNQLLLRRRTSDCDLMKNLLHRIFVSGGSVGVKELAEREAISERQLNRKFGQWIGISPKKFSEVVRFQSVLHSIQNGDSVDSMELALKHNFFDQAHLIRDFRRFYGASPLTAAKDFRKLSDFYNTRSEPSAILKIGRRMAKER</sequence>
<dbReference type="EMBL" id="UGSC01000001">
    <property type="protein sequence ID" value="SUA72564.1"/>
    <property type="molecule type" value="Genomic_DNA"/>
</dbReference>
<dbReference type="RefSeq" id="WP_019689077.1">
    <property type="nucleotide sequence ID" value="NZ_CP036496.1"/>
</dbReference>
<dbReference type="Pfam" id="PF12833">
    <property type="entry name" value="HTH_18"/>
    <property type="match status" value="1"/>
</dbReference>
<keyword evidence="2" id="KW-0238">DNA-binding</keyword>
<dbReference type="PROSITE" id="PS01124">
    <property type="entry name" value="HTH_ARAC_FAMILY_2"/>
    <property type="match status" value="1"/>
</dbReference>
<dbReference type="Proteomes" id="UP000254400">
    <property type="component" value="Unassembled WGS sequence"/>
</dbReference>
<protein>
    <submittedName>
        <fullName evidence="5">Putative HTH-type transcriptional regulator in mcrB 3'region</fullName>
    </submittedName>
</protein>
<evidence type="ECO:0000256" key="1">
    <source>
        <dbReference type="ARBA" id="ARBA00023015"/>
    </source>
</evidence>
<dbReference type="SMART" id="SM00342">
    <property type="entry name" value="HTH_ARAC"/>
    <property type="match status" value="1"/>
</dbReference>
<reference evidence="5 6" key="1">
    <citation type="submission" date="2018-06" db="EMBL/GenBank/DDBJ databases">
        <authorList>
            <consortium name="Pathogen Informatics"/>
            <person name="Doyle S."/>
        </authorList>
    </citation>
    <scope>NUCLEOTIDE SEQUENCE [LARGE SCALE GENOMIC DNA]</scope>
    <source>
        <strain evidence="5 6">NCTC10343</strain>
    </source>
</reference>
<feature type="domain" description="HTH araC/xylS-type" evidence="4">
    <location>
        <begin position="192"/>
        <end position="293"/>
    </location>
</feature>
<dbReference type="InterPro" id="IPR018060">
    <property type="entry name" value="HTH_AraC"/>
</dbReference>
<dbReference type="PANTHER" id="PTHR46796">
    <property type="entry name" value="HTH-TYPE TRANSCRIPTIONAL ACTIVATOR RHAS-RELATED"/>
    <property type="match status" value="1"/>
</dbReference>